<reference evidence="4 5" key="1">
    <citation type="journal article" date="2018" name="Sci. Rep.">
        <title>Genome sequence of the cauliflower mushroom Sparassis crispa (Hanabiratake) and its association with beneficial usage.</title>
        <authorList>
            <person name="Kiyama R."/>
            <person name="Furutani Y."/>
            <person name="Kawaguchi K."/>
            <person name="Nakanishi T."/>
        </authorList>
    </citation>
    <scope>NUCLEOTIDE SEQUENCE [LARGE SCALE GENOMIC DNA]</scope>
</reference>
<organism evidence="4 5">
    <name type="scientific">Sparassis crispa</name>
    <dbReference type="NCBI Taxonomy" id="139825"/>
    <lineage>
        <taxon>Eukaryota</taxon>
        <taxon>Fungi</taxon>
        <taxon>Dikarya</taxon>
        <taxon>Basidiomycota</taxon>
        <taxon>Agaricomycotina</taxon>
        <taxon>Agaricomycetes</taxon>
        <taxon>Polyporales</taxon>
        <taxon>Sparassidaceae</taxon>
        <taxon>Sparassis</taxon>
    </lineage>
</organism>
<dbReference type="PRINTS" id="PR00080">
    <property type="entry name" value="SDRFAMILY"/>
</dbReference>
<dbReference type="InParanoid" id="A0A401GPT6"/>
<dbReference type="PRINTS" id="PR00081">
    <property type="entry name" value="GDHRDH"/>
</dbReference>
<dbReference type="GO" id="GO:0016491">
    <property type="term" value="F:oxidoreductase activity"/>
    <property type="evidence" value="ECO:0007669"/>
    <property type="project" value="UniProtKB-KW"/>
</dbReference>
<dbReference type="GeneID" id="38781162"/>
<keyword evidence="2" id="KW-0560">Oxidoreductase</keyword>
<dbReference type="Proteomes" id="UP000287166">
    <property type="component" value="Unassembled WGS sequence"/>
</dbReference>
<evidence type="ECO:0000256" key="2">
    <source>
        <dbReference type="ARBA" id="ARBA00023002"/>
    </source>
</evidence>
<evidence type="ECO:0000256" key="1">
    <source>
        <dbReference type="ARBA" id="ARBA00006484"/>
    </source>
</evidence>
<proteinExistence type="inferred from homology"/>
<dbReference type="CDD" id="cd05374">
    <property type="entry name" value="17beta-HSD-like_SDR_c"/>
    <property type="match status" value="1"/>
</dbReference>
<dbReference type="OrthoDB" id="1274115at2759"/>
<sequence length="300" mass="32771">MSPKVWVITGANSGIGLALAQYVLSQGDKVIATVRSMAKFTDSLKGAEPLILDLNAPDAEIRQAGEAALKVYGHVDVLVNNAAFGVVGPVEELDMEDVRKQFQTNVFGTIAFTQAFLPHFRERKSGHILNVTSLGAFYNLPQWGAYHGSKAALDAFSESLSYEVEPYNIRVLVIMPGHFSTKFFGASLPLGKTSTIYTDLKQGYNTLAELPKAHVAGKQIGDVAKLAQRVYEVVYGTGLAKGLVESQGGKRSWMRVPLGPDAGEYTLEKLAAVKENVEVFEKIWRSTDVEPERLKFYPDG</sequence>
<dbReference type="InterPro" id="IPR002347">
    <property type="entry name" value="SDR_fam"/>
</dbReference>
<dbReference type="PANTHER" id="PTHR43976">
    <property type="entry name" value="SHORT CHAIN DEHYDROGENASE"/>
    <property type="match status" value="1"/>
</dbReference>
<evidence type="ECO:0000256" key="3">
    <source>
        <dbReference type="RuleBase" id="RU000363"/>
    </source>
</evidence>
<gene>
    <name evidence="4" type="ORF">SCP_0602230</name>
</gene>
<comment type="similarity">
    <text evidence="1 3">Belongs to the short-chain dehydrogenases/reductases (SDR) family.</text>
</comment>
<keyword evidence="5" id="KW-1185">Reference proteome</keyword>
<dbReference type="Gene3D" id="3.40.50.720">
    <property type="entry name" value="NAD(P)-binding Rossmann-like Domain"/>
    <property type="match status" value="1"/>
</dbReference>
<dbReference type="STRING" id="139825.A0A401GPT6"/>
<dbReference type="RefSeq" id="XP_027615158.1">
    <property type="nucleotide sequence ID" value="XM_027759357.1"/>
</dbReference>
<accession>A0A401GPT6</accession>
<dbReference type="InterPro" id="IPR051911">
    <property type="entry name" value="SDR_oxidoreductase"/>
</dbReference>
<dbReference type="SUPFAM" id="SSF51735">
    <property type="entry name" value="NAD(P)-binding Rossmann-fold domains"/>
    <property type="match status" value="1"/>
</dbReference>
<comment type="caution">
    <text evidence="4">The sequence shown here is derived from an EMBL/GenBank/DDBJ whole genome shotgun (WGS) entry which is preliminary data.</text>
</comment>
<dbReference type="AlphaFoldDB" id="A0A401GPT6"/>
<name>A0A401GPT6_9APHY</name>
<dbReference type="PANTHER" id="PTHR43976:SF16">
    <property type="entry name" value="SHORT-CHAIN DEHYDROGENASE_REDUCTASE FAMILY PROTEIN"/>
    <property type="match status" value="1"/>
</dbReference>
<dbReference type="Pfam" id="PF00106">
    <property type="entry name" value="adh_short"/>
    <property type="match status" value="1"/>
</dbReference>
<protein>
    <submittedName>
        <fullName evidence="4">Uncharacterized oxidoreductase</fullName>
    </submittedName>
</protein>
<evidence type="ECO:0000313" key="5">
    <source>
        <dbReference type="Proteomes" id="UP000287166"/>
    </source>
</evidence>
<dbReference type="InterPro" id="IPR036291">
    <property type="entry name" value="NAD(P)-bd_dom_sf"/>
</dbReference>
<evidence type="ECO:0000313" key="4">
    <source>
        <dbReference type="EMBL" id="GBE84245.1"/>
    </source>
</evidence>
<dbReference type="EMBL" id="BFAD01000006">
    <property type="protein sequence ID" value="GBE84245.1"/>
    <property type="molecule type" value="Genomic_DNA"/>
</dbReference>